<evidence type="ECO:0000313" key="2">
    <source>
        <dbReference type="Proteomes" id="UP000492821"/>
    </source>
</evidence>
<feature type="region of interest" description="Disordered" evidence="1">
    <location>
        <begin position="1"/>
        <end position="50"/>
    </location>
</feature>
<keyword evidence="2" id="KW-1185">Reference proteome</keyword>
<sequence length="272" mass="29612">MFGTNSETSAIVRGEVDNAPTARNPDDDHQGNSDVDPKNPGYGGQQPLRRMSPIRPSGLWPLARCFSTDQSDEAKLAFPSNPIPKCQTMECVLPIVGARWNAIFAALLSSALLRNALSKLLLKMPLWENGTRAGRLWSYLESVNTILAKCRGKRQPKLGLIRRRYIVISLPMTLDMTSISLIQPTIGSVSDVEVVFDTSSDPSILMAFLASGGGFRSLFPNPSHYLPPFHDDDDVVSPAKSQRGSPSTAINLRHGQSVVSGGLPQVWFPPST</sequence>
<evidence type="ECO:0000256" key="1">
    <source>
        <dbReference type="SAM" id="MobiDB-lite"/>
    </source>
</evidence>
<dbReference type="AlphaFoldDB" id="A0A7E4ZR30"/>
<proteinExistence type="predicted"/>
<feature type="compositionally biased region" description="Basic and acidic residues" evidence="1">
    <location>
        <begin position="24"/>
        <end position="37"/>
    </location>
</feature>
<organism evidence="2 3">
    <name type="scientific">Panagrellus redivivus</name>
    <name type="common">Microworm</name>
    <dbReference type="NCBI Taxonomy" id="6233"/>
    <lineage>
        <taxon>Eukaryota</taxon>
        <taxon>Metazoa</taxon>
        <taxon>Ecdysozoa</taxon>
        <taxon>Nematoda</taxon>
        <taxon>Chromadorea</taxon>
        <taxon>Rhabditida</taxon>
        <taxon>Tylenchina</taxon>
        <taxon>Panagrolaimomorpha</taxon>
        <taxon>Panagrolaimoidea</taxon>
        <taxon>Panagrolaimidae</taxon>
        <taxon>Panagrellus</taxon>
    </lineage>
</organism>
<reference evidence="2" key="1">
    <citation type="journal article" date="2013" name="Genetics">
        <title>The draft genome and transcriptome of Panagrellus redivivus are shaped by the harsh demands of a free-living lifestyle.</title>
        <authorList>
            <person name="Srinivasan J."/>
            <person name="Dillman A.R."/>
            <person name="Macchietto M.G."/>
            <person name="Heikkinen L."/>
            <person name="Lakso M."/>
            <person name="Fracchia K.M."/>
            <person name="Antoshechkin I."/>
            <person name="Mortazavi A."/>
            <person name="Wong G."/>
            <person name="Sternberg P.W."/>
        </authorList>
    </citation>
    <scope>NUCLEOTIDE SEQUENCE [LARGE SCALE GENOMIC DNA]</scope>
    <source>
        <strain evidence="2">MT8872</strain>
    </source>
</reference>
<evidence type="ECO:0000313" key="3">
    <source>
        <dbReference type="WBParaSite" id="Pan_g12086.t1"/>
    </source>
</evidence>
<dbReference type="Proteomes" id="UP000492821">
    <property type="component" value="Unassembled WGS sequence"/>
</dbReference>
<name>A0A7E4ZR30_PANRE</name>
<dbReference type="WBParaSite" id="Pan_g12086.t1">
    <property type="protein sequence ID" value="Pan_g12086.t1"/>
    <property type="gene ID" value="Pan_g12086"/>
</dbReference>
<accession>A0A7E4ZR30</accession>
<protein>
    <submittedName>
        <fullName evidence="3">Uncharacterized protein</fullName>
    </submittedName>
</protein>
<reference evidence="3" key="2">
    <citation type="submission" date="2020-10" db="UniProtKB">
        <authorList>
            <consortium name="WormBaseParasite"/>
        </authorList>
    </citation>
    <scope>IDENTIFICATION</scope>
</reference>